<name>A0ABX0NKP4_9BURK</name>
<dbReference type="RefSeq" id="WP_167094585.1">
    <property type="nucleotide sequence ID" value="NZ_WHJG01000145.1"/>
</dbReference>
<gene>
    <name evidence="1" type="ORF">F2P44_33870</name>
</gene>
<sequence length="160" mass="17900">MFIDLNLIDVRMKIVYELSEKIKADPQSVVDTHALTLDSSRPQMGLKGAFGLYATEEWWDSIYQAEMETLYVSGVIVEAYVAGQEHLNCNNEVDLMLSDGTVQPVGIYVNNKADTSLFQIGHRVDIIYALDELKEQPSKNGELNYLKIALEMAVSLEPVG</sequence>
<organism evidence="1 2">
    <name type="scientific">Massilia frigida</name>
    <dbReference type="NCBI Taxonomy" id="2609281"/>
    <lineage>
        <taxon>Bacteria</taxon>
        <taxon>Pseudomonadati</taxon>
        <taxon>Pseudomonadota</taxon>
        <taxon>Betaproteobacteria</taxon>
        <taxon>Burkholderiales</taxon>
        <taxon>Oxalobacteraceae</taxon>
        <taxon>Telluria group</taxon>
        <taxon>Massilia</taxon>
    </lineage>
</organism>
<proteinExistence type="predicted"/>
<evidence type="ECO:0000313" key="1">
    <source>
        <dbReference type="EMBL" id="NHZ84198.1"/>
    </source>
</evidence>
<dbReference type="Proteomes" id="UP000621455">
    <property type="component" value="Unassembled WGS sequence"/>
</dbReference>
<protein>
    <submittedName>
        <fullName evidence="1">Uncharacterized protein</fullName>
    </submittedName>
</protein>
<evidence type="ECO:0000313" key="2">
    <source>
        <dbReference type="Proteomes" id="UP000621455"/>
    </source>
</evidence>
<accession>A0ABX0NKP4</accession>
<keyword evidence="2" id="KW-1185">Reference proteome</keyword>
<comment type="caution">
    <text evidence="1">The sequence shown here is derived from an EMBL/GenBank/DDBJ whole genome shotgun (WGS) entry which is preliminary data.</text>
</comment>
<reference evidence="1 2" key="1">
    <citation type="submission" date="2019-10" db="EMBL/GenBank/DDBJ databases">
        <title>Taxonomy of Antarctic Massilia spp.: description of Massilia rubra sp. nov., Massilia aquatica sp. nov., Massilia mucilaginosa sp. nov., Massilia frigida sp. nov. isolated from streams, lakes and regoliths.</title>
        <authorList>
            <person name="Holochova P."/>
            <person name="Sedlacek I."/>
            <person name="Kralova S."/>
            <person name="Maslanova I."/>
            <person name="Busse H.-J."/>
            <person name="Stankova E."/>
            <person name="Vrbovska V."/>
            <person name="Kovarovic V."/>
            <person name="Bartak M."/>
            <person name="Svec P."/>
            <person name="Pantucek R."/>
        </authorList>
    </citation>
    <scope>NUCLEOTIDE SEQUENCE [LARGE SCALE GENOMIC DNA]</scope>
    <source>
        <strain evidence="1 2">CCM 8695</strain>
    </source>
</reference>
<dbReference type="EMBL" id="WHJG01000145">
    <property type="protein sequence ID" value="NHZ84198.1"/>
    <property type="molecule type" value="Genomic_DNA"/>
</dbReference>